<evidence type="ECO:0000313" key="1">
    <source>
        <dbReference type="EMBL" id="QJA50326.1"/>
    </source>
</evidence>
<accession>A0A6H1ZQX1</accession>
<evidence type="ECO:0008006" key="3">
    <source>
        <dbReference type="Google" id="ProtNLM"/>
    </source>
</evidence>
<name>A0A6H1ZQX1_9ZZZZ</name>
<evidence type="ECO:0000313" key="2">
    <source>
        <dbReference type="EMBL" id="QJA89327.1"/>
    </source>
</evidence>
<dbReference type="AlphaFoldDB" id="A0A6H1ZQX1"/>
<protein>
    <recommendedName>
        <fullName evidence="3">Tail protein</fullName>
    </recommendedName>
</protein>
<reference evidence="1" key="1">
    <citation type="submission" date="2020-03" db="EMBL/GenBank/DDBJ databases">
        <title>The deep terrestrial virosphere.</title>
        <authorList>
            <person name="Holmfeldt K."/>
            <person name="Nilsson E."/>
            <person name="Simone D."/>
            <person name="Lopez-Fernandez M."/>
            <person name="Wu X."/>
            <person name="de Brujin I."/>
            <person name="Lundin D."/>
            <person name="Andersson A."/>
            <person name="Bertilsson S."/>
            <person name="Dopson M."/>
        </authorList>
    </citation>
    <scope>NUCLEOTIDE SEQUENCE</scope>
    <source>
        <strain evidence="2">MM415B02567</strain>
        <strain evidence="1">TM448A01708</strain>
    </source>
</reference>
<proteinExistence type="predicted"/>
<dbReference type="EMBL" id="MT142839">
    <property type="protein sequence ID" value="QJA89327.1"/>
    <property type="molecule type" value="Genomic_DNA"/>
</dbReference>
<gene>
    <name evidence="2" type="ORF">MM415B02567_0004</name>
    <name evidence="1" type="ORF">TM448A01708_0011</name>
</gene>
<sequence>MIFTSKNGELRLYDGHPADATGPYYAKVLFTNADLNFPLNRGKPEEMLTMDRGNMDTNASYHQGSDEPIVDPLSVKFSGLLDDTNYTHKLVRIMSGATKISYGTTTSYCTLITTKASSALNVGGVAITTKAFADSSKMAYNLEVKYDGTTDFIYQLKEIYFPPDQQTITEGEDGVTLDINGLWYGSGGTKATFTTGKAI</sequence>
<dbReference type="EMBL" id="MT144188">
    <property type="protein sequence ID" value="QJA50326.1"/>
    <property type="molecule type" value="Genomic_DNA"/>
</dbReference>
<organism evidence="1">
    <name type="scientific">viral metagenome</name>
    <dbReference type="NCBI Taxonomy" id="1070528"/>
    <lineage>
        <taxon>unclassified sequences</taxon>
        <taxon>metagenomes</taxon>
        <taxon>organismal metagenomes</taxon>
    </lineage>
</organism>